<dbReference type="AlphaFoldDB" id="A0A5B7IPL4"/>
<evidence type="ECO:0000313" key="1">
    <source>
        <dbReference type="EMBL" id="MPC85792.1"/>
    </source>
</evidence>
<keyword evidence="2" id="KW-1185">Reference proteome</keyword>
<dbReference type="PROSITE" id="PS51257">
    <property type="entry name" value="PROKAR_LIPOPROTEIN"/>
    <property type="match status" value="1"/>
</dbReference>
<sequence>MCRCREHRLAPTHQLPFVTSSCIPVFPGGARETPCAPQILLQPHGISPSEPPQHLTQMVAPDEAHLVHRLP</sequence>
<gene>
    <name evidence="1" type="ORF">E2C01_080587</name>
</gene>
<name>A0A5B7IPL4_PORTR</name>
<proteinExistence type="predicted"/>
<evidence type="ECO:0000313" key="2">
    <source>
        <dbReference type="Proteomes" id="UP000324222"/>
    </source>
</evidence>
<dbReference type="Proteomes" id="UP000324222">
    <property type="component" value="Unassembled WGS sequence"/>
</dbReference>
<comment type="caution">
    <text evidence="1">The sequence shown here is derived from an EMBL/GenBank/DDBJ whole genome shotgun (WGS) entry which is preliminary data.</text>
</comment>
<accession>A0A5B7IPL4</accession>
<reference evidence="1 2" key="1">
    <citation type="submission" date="2019-05" db="EMBL/GenBank/DDBJ databases">
        <title>Another draft genome of Portunus trituberculatus and its Hox gene families provides insights of decapod evolution.</title>
        <authorList>
            <person name="Jeong J.-H."/>
            <person name="Song I."/>
            <person name="Kim S."/>
            <person name="Choi T."/>
            <person name="Kim D."/>
            <person name="Ryu S."/>
            <person name="Kim W."/>
        </authorList>
    </citation>
    <scope>NUCLEOTIDE SEQUENCE [LARGE SCALE GENOMIC DNA]</scope>
    <source>
        <tissue evidence="1">Muscle</tissue>
    </source>
</reference>
<dbReference type="EMBL" id="VSRR010069577">
    <property type="protein sequence ID" value="MPC85792.1"/>
    <property type="molecule type" value="Genomic_DNA"/>
</dbReference>
<protein>
    <submittedName>
        <fullName evidence="1">Uncharacterized protein</fullName>
    </submittedName>
</protein>
<organism evidence="1 2">
    <name type="scientific">Portunus trituberculatus</name>
    <name type="common">Swimming crab</name>
    <name type="synonym">Neptunus trituberculatus</name>
    <dbReference type="NCBI Taxonomy" id="210409"/>
    <lineage>
        <taxon>Eukaryota</taxon>
        <taxon>Metazoa</taxon>
        <taxon>Ecdysozoa</taxon>
        <taxon>Arthropoda</taxon>
        <taxon>Crustacea</taxon>
        <taxon>Multicrustacea</taxon>
        <taxon>Malacostraca</taxon>
        <taxon>Eumalacostraca</taxon>
        <taxon>Eucarida</taxon>
        <taxon>Decapoda</taxon>
        <taxon>Pleocyemata</taxon>
        <taxon>Brachyura</taxon>
        <taxon>Eubrachyura</taxon>
        <taxon>Portunoidea</taxon>
        <taxon>Portunidae</taxon>
        <taxon>Portuninae</taxon>
        <taxon>Portunus</taxon>
    </lineage>
</organism>